<comment type="caution">
    <text evidence="1">The sequence shown here is derived from an EMBL/GenBank/DDBJ whole genome shotgun (WGS) entry which is preliminary data.</text>
</comment>
<dbReference type="EMBL" id="JACDQQ010000729">
    <property type="protein sequence ID" value="MBA0084828.1"/>
    <property type="molecule type" value="Genomic_DNA"/>
</dbReference>
<keyword evidence="2" id="KW-1185">Reference proteome</keyword>
<name>A0A7V8NP12_9BACT</name>
<proteinExistence type="predicted"/>
<reference evidence="1" key="1">
    <citation type="submission" date="2020-06" db="EMBL/GenBank/DDBJ databases">
        <title>Legume-microbial interactions unlock mineral nutrients during tropical forest succession.</title>
        <authorList>
            <person name="Epihov D.Z."/>
        </authorList>
    </citation>
    <scope>NUCLEOTIDE SEQUENCE [LARGE SCALE GENOMIC DNA]</scope>
    <source>
        <strain evidence="1">Pan2503</strain>
    </source>
</reference>
<dbReference type="AlphaFoldDB" id="A0A7V8NP12"/>
<evidence type="ECO:0000313" key="2">
    <source>
        <dbReference type="Proteomes" id="UP000567293"/>
    </source>
</evidence>
<organism evidence="1 2">
    <name type="scientific">Candidatus Acidiferrum panamense</name>
    <dbReference type="NCBI Taxonomy" id="2741543"/>
    <lineage>
        <taxon>Bacteria</taxon>
        <taxon>Pseudomonadati</taxon>
        <taxon>Acidobacteriota</taxon>
        <taxon>Terriglobia</taxon>
        <taxon>Candidatus Acidiferrales</taxon>
        <taxon>Candidatus Acidiferrum</taxon>
    </lineage>
</organism>
<gene>
    <name evidence="1" type="ORF">HRJ53_07525</name>
</gene>
<evidence type="ECO:0000313" key="1">
    <source>
        <dbReference type="EMBL" id="MBA0084828.1"/>
    </source>
</evidence>
<protein>
    <submittedName>
        <fullName evidence="1">Uncharacterized protein</fullName>
    </submittedName>
</protein>
<dbReference type="Proteomes" id="UP000567293">
    <property type="component" value="Unassembled WGS sequence"/>
</dbReference>
<sequence length="60" mass="6938">MARWLLEAKPKGVLEPLDPTPVVRLAGGLTQRWRTVNGKVHVQVIYPDNRIEWYQLVEEA</sequence>
<accession>A0A7V8NP12</accession>